<protein>
    <submittedName>
        <fullName evidence="2">Uncharacterized protein</fullName>
    </submittedName>
</protein>
<organism evidence="2 3">
    <name type="scientific">Roseiconus lacunae</name>
    <dbReference type="NCBI Taxonomy" id="2605694"/>
    <lineage>
        <taxon>Bacteria</taxon>
        <taxon>Pseudomonadati</taxon>
        <taxon>Planctomycetota</taxon>
        <taxon>Planctomycetia</taxon>
        <taxon>Pirellulales</taxon>
        <taxon>Pirellulaceae</taxon>
        <taxon>Roseiconus</taxon>
    </lineage>
</organism>
<evidence type="ECO:0000313" key="3">
    <source>
        <dbReference type="Proteomes" id="UP001239462"/>
    </source>
</evidence>
<name>A0ABT7PER2_9BACT</name>
<feature type="region of interest" description="Disordered" evidence="1">
    <location>
        <begin position="83"/>
        <end position="103"/>
    </location>
</feature>
<evidence type="ECO:0000313" key="2">
    <source>
        <dbReference type="EMBL" id="MDM4014984.1"/>
    </source>
</evidence>
<comment type="caution">
    <text evidence="2">The sequence shown here is derived from an EMBL/GenBank/DDBJ whole genome shotgun (WGS) entry which is preliminary data.</text>
</comment>
<evidence type="ECO:0000256" key="1">
    <source>
        <dbReference type="SAM" id="MobiDB-lite"/>
    </source>
</evidence>
<dbReference type="RefSeq" id="WP_289162567.1">
    <property type="nucleotide sequence ID" value="NZ_JASZZN010000003.1"/>
</dbReference>
<gene>
    <name evidence="2" type="ORF">QTN89_06055</name>
</gene>
<keyword evidence="3" id="KW-1185">Reference proteome</keyword>
<accession>A0ABT7PER2</accession>
<proteinExistence type="predicted"/>
<dbReference type="Proteomes" id="UP001239462">
    <property type="component" value="Unassembled WGS sequence"/>
</dbReference>
<dbReference type="EMBL" id="JASZZN010000003">
    <property type="protein sequence ID" value="MDM4014984.1"/>
    <property type="molecule type" value="Genomic_DNA"/>
</dbReference>
<reference evidence="2 3" key="1">
    <citation type="submission" date="2023-06" db="EMBL/GenBank/DDBJ databases">
        <title>Roseiconus lacunae JC819 isolated from Gulf of Mannar region, Tamil Nadu.</title>
        <authorList>
            <person name="Pk S."/>
            <person name="Ch S."/>
            <person name="Ch V.R."/>
        </authorList>
    </citation>
    <scope>NUCLEOTIDE SEQUENCE [LARGE SCALE GENOMIC DNA]</scope>
    <source>
        <strain evidence="2 3">JC819</strain>
    </source>
</reference>
<sequence>MARDLQKTIPEAFSRGGCACQDVLGLLSNYSIERAAKKIDTLTKLLFKATQLPGRPDHIAKLTMQDCQQLLTKIIANAQEGKSAQQRYPSVRNHAGEPIGMLV</sequence>